<proteinExistence type="predicted"/>
<evidence type="ECO:0000313" key="2">
    <source>
        <dbReference type="Proteomes" id="UP001054945"/>
    </source>
</evidence>
<sequence>MNVIKNPKIKIGNIKHGLSLIPLTEFEYIMLREGSFNLHHHFKDCLQKGKVKIPTSINCETTSSLSATVPSSAEFYWEISFIKMSNPQTYASVLCDQVP</sequence>
<evidence type="ECO:0000313" key="1">
    <source>
        <dbReference type="EMBL" id="GIY99585.1"/>
    </source>
</evidence>
<dbReference type="AlphaFoldDB" id="A0AAV4Y0U0"/>
<keyword evidence="2" id="KW-1185">Reference proteome</keyword>
<accession>A0AAV4Y0U0</accession>
<gene>
    <name evidence="1" type="ORF">CEXT_469921</name>
</gene>
<reference evidence="1 2" key="1">
    <citation type="submission" date="2021-06" db="EMBL/GenBank/DDBJ databases">
        <title>Caerostris extrusa draft genome.</title>
        <authorList>
            <person name="Kono N."/>
            <person name="Arakawa K."/>
        </authorList>
    </citation>
    <scope>NUCLEOTIDE SEQUENCE [LARGE SCALE GENOMIC DNA]</scope>
</reference>
<organism evidence="1 2">
    <name type="scientific">Caerostris extrusa</name>
    <name type="common">Bark spider</name>
    <name type="synonym">Caerostris bankana</name>
    <dbReference type="NCBI Taxonomy" id="172846"/>
    <lineage>
        <taxon>Eukaryota</taxon>
        <taxon>Metazoa</taxon>
        <taxon>Ecdysozoa</taxon>
        <taxon>Arthropoda</taxon>
        <taxon>Chelicerata</taxon>
        <taxon>Arachnida</taxon>
        <taxon>Araneae</taxon>
        <taxon>Araneomorphae</taxon>
        <taxon>Entelegynae</taxon>
        <taxon>Araneoidea</taxon>
        <taxon>Araneidae</taxon>
        <taxon>Caerostris</taxon>
    </lineage>
</organism>
<comment type="caution">
    <text evidence="1">The sequence shown here is derived from an EMBL/GenBank/DDBJ whole genome shotgun (WGS) entry which is preliminary data.</text>
</comment>
<protein>
    <submittedName>
        <fullName evidence="1">Uncharacterized protein</fullName>
    </submittedName>
</protein>
<name>A0AAV4Y0U0_CAEEX</name>
<dbReference type="Proteomes" id="UP001054945">
    <property type="component" value="Unassembled WGS sequence"/>
</dbReference>
<dbReference type="EMBL" id="BPLR01018437">
    <property type="protein sequence ID" value="GIY99585.1"/>
    <property type="molecule type" value="Genomic_DNA"/>
</dbReference>